<dbReference type="Gene3D" id="3.40.50.150">
    <property type="entry name" value="Vaccinia Virus protein VP39"/>
    <property type="match status" value="1"/>
</dbReference>
<evidence type="ECO:0000313" key="2">
    <source>
        <dbReference type="Proteomes" id="UP000245890"/>
    </source>
</evidence>
<dbReference type="RefSeq" id="WP_116469051.1">
    <property type="nucleotide sequence ID" value="NZ_QENQ01000001.1"/>
</dbReference>
<dbReference type="Pfam" id="PF13578">
    <property type="entry name" value="Methyltransf_24"/>
    <property type="match status" value="1"/>
</dbReference>
<protein>
    <recommendedName>
        <fullName evidence="3">Class I SAM-dependent methyltransferase</fullName>
    </recommendedName>
</protein>
<dbReference type="OrthoDB" id="3448233at2"/>
<name>A0A2U0SE15_9SPHN</name>
<gene>
    <name evidence="1" type="ORF">DD559_10025</name>
</gene>
<keyword evidence="2" id="KW-1185">Reference proteome</keyword>
<evidence type="ECO:0008006" key="3">
    <source>
        <dbReference type="Google" id="ProtNLM"/>
    </source>
</evidence>
<dbReference type="InterPro" id="IPR029063">
    <property type="entry name" value="SAM-dependent_MTases_sf"/>
</dbReference>
<proteinExistence type="predicted"/>
<dbReference type="AlphaFoldDB" id="A0A2U0SE15"/>
<dbReference type="Proteomes" id="UP000245890">
    <property type="component" value="Unassembled WGS sequence"/>
</dbReference>
<sequence length="293" mass="33704">MTFGTFIEPDLSLRDSEDPAAQLDIQVYSGYQARGAYDHFLRENSIFDNIAQRILSADLRYEDQCSARYYYDLVRVLRDFNGHFDRLVEVGVFMGGSSSIFAGCIEKFDFDLDMVDINPKYLQFAYERIRRTFPEATGRVRLFHGDIASYVRHVMLETQGVRHILHHDGAHKFNQVVKDMAALYYARDRIYAIIAQDTHLRGTIEKMNFVDMALYAVFGTDLKYAPIGESYAADTEMSRPNIYQGNYFVPGAAEGFVLPMAANRFVYPHPALRMDDFLPPARAETRQREYEAA</sequence>
<evidence type="ECO:0000313" key="1">
    <source>
        <dbReference type="EMBL" id="PVX29616.1"/>
    </source>
</evidence>
<accession>A0A2U0SE15</accession>
<organism evidence="1 2">
    <name type="scientific">Sphingomonas pokkalii</name>
    <dbReference type="NCBI Taxonomy" id="2175090"/>
    <lineage>
        <taxon>Bacteria</taxon>
        <taxon>Pseudomonadati</taxon>
        <taxon>Pseudomonadota</taxon>
        <taxon>Alphaproteobacteria</taxon>
        <taxon>Sphingomonadales</taxon>
        <taxon>Sphingomonadaceae</taxon>
        <taxon>Sphingomonas</taxon>
    </lineage>
</organism>
<comment type="caution">
    <text evidence="1">The sequence shown here is derived from an EMBL/GenBank/DDBJ whole genome shotgun (WGS) entry which is preliminary data.</text>
</comment>
<dbReference type="SUPFAM" id="SSF53335">
    <property type="entry name" value="S-adenosyl-L-methionine-dependent methyltransferases"/>
    <property type="match status" value="1"/>
</dbReference>
<dbReference type="EMBL" id="QENQ01000001">
    <property type="protein sequence ID" value="PVX29616.1"/>
    <property type="molecule type" value="Genomic_DNA"/>
</dbReference>
<reference evidence="1 2" key="1">
    <citation type="submission" date="2018-05" db="EMBL/GenBank/DDBJ databases">
        <title>Description of Sphingomonas pokkalii sp nov, isolated from the rhizosphere of saline tolerant pokkali rice and its draft genome analysis.</title>
        <authorList>
            <person name="Menon R."/>
            <person name="Kumari S."/>
            <person name="Rameshkumar N."/>
        </authorList>
    </citation>
    <scope>NUCLEOTIDE SEQUENCE [LARGE SCALE GENOMIC DNA]</scope>
    <source>
        <strain evidence="1 2">L3B27</strain>
    </source>
</reference>